<dbReference type="EMBL" id="JAHWDP010000001">
    <property type="protein sequence ID" value="MBW2937051.1"/>
    <property type="molecule type" value="Genomic_DNA"/>
</dbReference>
<accession>A0A9X1JZA0</accession>
<feature type="signal peptide" evidence="1">
    <location>
        <begin position="1"/>
        <end position="20"/>
    </location>
</feature>
<sequence length="526" mass="54637">MKIKYIGVLLIALGFIACESDDSTTMDDVQVDLSAGSADFSNYVALGASFTAGYTDGALFIASQGNSFPNILSQQFSALGSGEFTQPLMNDNVGGLLLGGNVIANPRLFFNGAGPAVLPAMPSTEVSNVIAGPYSNMGVPGAKSFHLLANGYGNVAGVATGQANPYFARMASSANASMLEDALAQAPTFFTLSEVGGNDVLGFATSGGSGVDQTGNFDPTTYGSNDITDPNVFAQTFTALVGALTGSGAKGVVTNVPYVTSLPYFTTIPYAPLDPTNPDFGPQIPLLNATFAPLNQAFAFLGVPERSIVFSETAASPVVIFDESLPDISAQLFPVLQAGGLDPLTAQLLSAQFAQSRQATAEDLLVLTSSSVIATLNEEYFNQLITLGVPAATAGQLAVNGVTYPLEDRWVLTSSEENSVRVATDAYNVTIENVASSSGLALVDLNGILQQASTTGITFDNFTMNTDLVFGGLVSLDGVHLTARGYALMANKFLEAIDATYGSNFIEAGQVAKANNYPVTYSPELQ</sequence>
<dbReference type="AlphaFoldDB" id="A0A9X1JZA0"/>
<dbReference type="RefSeq" id="WP_219051111.1">
    <property type="nucleotide sequence ID" value="NZ_JAHWDP010000001.1"/>
</dbReference>
<name>A0A9X1JZA0_9FLAO</name>
<keyword evidence="3" id="KW-1185">Reference proteome</keyword>
<evidence type="ECO:0000313" key="3">
    <source>
        <dbReference type="Proteomes" id="UP001138686"/>
    </source>
</evidence>
<organism evidence="2 3">
    <name type="scientific">Halomarinibacterium sedimenti</name>
    <dbReference type="NCBI Taxonomy" id="2857106"/>
    <lineage>
        <taxon>Bacteria</taxon>
        <taxon>Pseudomonadati</taxon>
        <taxon>Bacteroidota</taxon>
        <taxon>Flavobacteriia</taxon>
        <taxon>Flavobacteriales</taxon>
        <taxon>Flavobacteriaceae</taxon>
        <taxon>Halomarinibacterium</taxon>
    </lineage>
</organism>
<proteinExistence type="predicted"/>
<evidence type="ECO:0000313" key="2">
    <source>
        <dbReference type="EMBL" id="MBW2937051.1"/>
    </source>
</evidence>
<gene>
    <name evidence="2" type="ORF">KXJ69_02975</name>
</gene>
<comment type="caution">
    <text evidence="2">The sequence shown here is derived from an EMBL/GenBank/DDBJ whole genome shotgun (WGS) entry which is preliminary data.</text>
</comment>
<reference evidence="2" key="1">
    <citation type="submission" date="2021-07" db="EMBL/GenBank/DDBJ databases">
        <title>Aureisphaera sp. CAU 1614 isolated from sea sediment.</title>
        <authorList>
            <person name="Kim W."/>
        </authorList>
    </citation>
    <scope>NUCLEOTIDE SEQUENCE</scope>
    <source>
        <strain evidence="2">CAU 1614</strain>
    </source>
</reference>
<dbReference type="Proteomes" id="UP001138686">
    <property type="component" value="Unassembled WGS sequence"/>
</dbReference>
<keyword evidence="1" id="KW-0732">Signal</keyword>
<dbReference type="PROSITE" id="PS51257">
    <property type="entry name" value="PROKAR_LIPOPROTEIN"/>
    <property type="match status" value="1"/>
</dbReference>
<evidence type="ECO:0000256" key="1">
    <source>
        <dbReference type="SAM" id="SignalP"/>
    </source>
</evidence>
<protein>
    <submittedName>
        <fullName evidence="2">G-D-S-L family lipolytic protein</fullName>
    </submittedName>
</protein>
<feature type="chain" id="PRO_5040922876" evidence="1">
    <location>
        <begin position="21"/>
        <end position="526"/>
    </location>
</feature>